<evidence type="ECO:0000256" key="1">
    <source>
        <dbReference type="ARBA" id="ARBA00004141"/>
    </source>
</evidence>
<feature type="transmembrane region" description="Helical" evidence="5">
    <location>
        <begin position="72"/>
        <end position="90"/>
    </location>
</feature>
<evidence type="ECO:0000256" key="5">
    <source>
        <dbReference type="SAM" id="Phobius"/>
    </source>
</evidence>
<organism evidence="6 7">
    <name type="scientific">Nocardia jinanensis</name>
    <dbReference type="NCBI Taxonomy" id="382504"/>
    <lineage>
        <taxon>Bacteria</taxon>
        <taxon>Bacillati</taxon>
        <taxon>Actinomycetota</taxon>
        <taxon>Actinomycetes</taxon>
        <taxon>Mycobacteriales</taxon>
        <taxon>Nocardiaceae</taxon>
        <taxon>Nocardia</taxon>
    </lineage>
</organism>
<feature type="transmembrane region" description="Helical" evidence="5">
    <location>
        <begin position="102"/>
        <end position="121"/>
    </location>
</feature>
<sequence>METTHVIVAIVTIVANTFSGLAAITKFGPVMRTLRPALATAGIPESWLVFPIGTLKLAGALGIAIGLFGFPWIGTASAIGLVLYFVCAAYTHVRVSDYVAQFYGAVTIFLPLAVATTVLGWP</sequence>
<evidence type="ECO:0000313" key="7">
    <source>
        <dbReference type="Proteomes" id="UP000638263"/>
    </source>
</evidence>
<protein>
    <submittedName>
        <fullName evidence="6">Membrane protein</fullName>
    </submittedName>
</protein>
<dbReference type="AlphaFoldDB" id="A0A917RZB0"/>
<accession>A0A917RZB0</accession>
<proteinExistence type="predicted"/>
<keyword evidence="2 5" id="KW-0812">Transmembrane</keyword>
<comment type="subcellular location">
    <subcellularLocation>
        <location evidence="1">Membrane</location>
        <topology evidence="1">Multi-pass membrane protein</topology>
    </subcellularLocation>
</comment>
<feature type="transmembrane region" description="Helical" evidence="5">
    <location>
        <begin position="6"/>
        <end position="25"/>
    </location>
</feature>
<keyword evidence="3 5" id="KW-1133">Transmembrane helix</keyword>
<evidence type="ECO:0000256" key="3">
    <source>
        <dbReference type="ARBA" id="ARBA00022989"/>
    </source>
</evidence>
<keyword evidence="4 5" id="KW-0472">Membrane</keyword>
<reference evidence="6" key="1">
    <citation type="journal article" date="2014" name="Int. J. Syst. Evol. Microbiol.">
        <title>Complete genome sequence of Corynebacterium casei LMG S-19264T (=DSM 44701T), isolated from a smear-ripened cheese.</title>
        <authorList>
            <consortium name="US DOE Joint Genome Institute (JGI-PGF)"/>
            <person name="Walter F."/>
            <person name="Albersmeier A."/>
            <person name="Kalinowski J."/>
            <person name="Ruckert C."/>
        </authorList>
    </citation>
    <scope>NUCLEOTIDE SEQUENCE</scope>
    <source>
        <strain evidence="6">CGMCC 4.3508</strain>
    </source>
</reference>
<evidence type="ECO:0000313" key="6">
    <source>
        <dbReference type="EMBL" id="GGL46377.1"/>
    </source>
</evidence>
<evidence type="ECO:0000256" key="2">
    <source>
        <dbReference type="ARBA" id="ARBA00022692"/>
    </source>
</evidence>
<comment type="caution">
    <text evidence="6">The sequence shown here is derived from an EMBL/GenBank/DDBJ whole genome shotgun (WGS) entry which is preliminary data.</text>
</comment>
<dbReference type="Proteomes" id="UP000638263">
    <property type="component" value="Unassembled WGS sequence"/>
</dbReference>
<dbReference type="InterPro" id="IPR032808">
    <property type="entry name" value="DoxX"/>
</dbReference>
<dbReference type="RefSeq" id="WP_058854630.1">
    <property type="nucleotide sequence ID" value="NZ_BMMH01000043.1"/>
</dbReference>
<dbReference type="GO" id="GO:0016020">
    <property type="term" value="C:membrane"/>
    <property type="evidence" value="ECO:0007669"/>
    <property type="project" value="UniProtKB-SubCell"/>
</dbReference>
<keyword evidence="7" id="KW-1185">Reference proteome</keyword>
<evidence type="ECO:0000256" key="4">
    <source>
        <dbReference type="ARBA" id="ARBA00023136"/>
    </source>
</evidence>
<reference evidence="6" key="2">
    <citation type="submission" date="2020-09" db="EMBL/GenBank/DDBJ databases">
        <authorList>
            <person name="Sun Q."/>
            <person name="Zhou Y."/>
        </authorList>
    </citation>
    <scope>NUCLEOTIDE SEQUENCE</scope>
    <source>
        <strain evidence="6">CGMCC 4.3508</strain>
    </source>
</reference>
<gene>
    <name evidence="6" type="ORF">GCM10011588_71430</name>
</gene>
<dbReference type="Pfam" id="PF13564">
    <property type="entry name" value="DoxX_2"/>
    <property type="match status" value="1"/>
</dbReference>
<name>A0A917RZB0_9NOCA</name>
<dbReference type="EMBL" id="BMMH01000043">
    <property type="protein sequence ID" value="GGL46377.1"/>
    <property type="molecule type" value="Genomic_DNA"/>
</dbReference>